<evidence type="ECO:0000313" key="3">
    <source>
        <dbReference type="Proteomes" id="UP001145481"/>
    </source>
</evidence>
<comment type="caution">
    <text evidence="2">The sequence shown here is derived from an EMBL/GenBank/DDBJ whole genome shotgun (WGS) entry which is preliminary data.</text>
</comment>
<sequence>MQSLMLIKPTLIHKNEILNYQQTYKNAGLTLHGANQLAHFSADTFEDWLAYLRAPPGTNHFGYDKVADSTYLAWHTIENRMVGIIHLRHTLNDYLLQYAGNIGYSVHPQEWGKGYATQMLTLALEKTDLLGIKEVMLSCDKDNIASSKVILKNGGYLESEFERQGKIIQRYWIKRHIS</sequence>
<evidence type="ECO:0000259" key="1">
    <source>
        <dbReference type="PROSITE" id="PS51186"/>
    </source>
</evidence>
<dbReference type="RefSeq" id="WP_074866064.1">
    <property type="nucleotide sequence ID" value="NZ_CP097606.1"/>
</dbReference>
<dbReference type="AlphaFoldDB" id="A0A9X3UQA0"/>
<dbReference type="Pfam" id="PF13302">
    <property type="entry name" value="Acetyltransf_3"/>
    <property type="match status" value="1"/>
</dbReference>
<dbReference type="InterPro" id="IPR000182">
    <property type="entry name" value="GNAT_dom"/>
</dbReference>
<protein>
    <submittedName>
        <fullName evidence="2">GNAT family N-acetyltransferase</fullName>
    </submittedName>
</protein>
<feature type="domain" description="N-acetyltransferase" evidence="1">
    <location>
        <begin position="29"/>
        <end position="178"/>
    </location>
</feature>
<dbReference type="PROSITE" id="PS51186">
    <property type="entry name" value="GNAT"/>
    <property type="match status" value="1"/>
</dbReference>
<dbReference type="EMBL" id="JANJHC010000011">
    <property type="protein sequence ID" value="MDA5623189.1"/>
    <property type="molecule type" value="Genomic_DNA"/>
</dbReference>
<dbReference type="Proteomes" id="UP001145481">
    <property type="component" value="Unassembled WGS sequence"/>
</dbReference>
<organism evidence="2 3">
    <name type="scientific">Pasteurella multocida</name>
    <dbReference type="NCBI Taxonomy" id="747"/>
    <lineage>
        <taxon>Bacteria</taxon>
        <taxon>Pseudomonadati</taxon>
        <taxon>Pseudomonadota</taxon>
        <taxon>Gammaproteobacteria</taxon>
        <taxon>Pasteurellales</taxon>
        <taxon>Pasteurellaceae</taxon>
        <taxon>Pasteurella</taxon>
    </lineage>
</organism>
<dbReference type="PANTHER" id="PTHR39173">
    <property type="entry name" value="ACETYLTRANSFERASE"/>
    <property type="match status" value="1"/>
</dbReference>
<dbReference type="InterPro" id="IPR016181">
    <property type="entry name" value="Acyl_CoA_acyltransferase"/>
</dbReference>
<dbReference type="Gene3D" id="3.40.630.30">
    <property type="match status" value="1"/>
</dbReference>
<proteinExistence type="predicted"/>
<reference evidence="2" key="1">
    <citation type="submission" date="2022-07" db="EMBL/GenBank/DDBJ databases">
        <title>Genome-based characterization of novel serogroup A variants of Pasteurella multocida.</title>
        <authorList>
            <person name="Prajapati A."/>
            <person name="Yogisharadhya R."/>
            <person name="Mohanty N."/>
            <person name="Chanda M."/>
            <person name="Mendem S.K."/>
            <person name="Siddaramappa S."/>
            <person name="Shivachandra S.B."/>
        </authorList>
    </citation>
    <scope>NUCLEOTIDE SEQUENCE</scope>
    <source>
        <strain evidence="2">NIVEDIPm19</strain>
    </source>
</reference>
<evidence type="ECO:0000313" key="2">
    <source>
        <dbReference type="EMBL" id="MDA5623189.1"/>
    </source>
</evidence>
<name>A0A9X3UQA0_PASMD</name>
<dbReference type="CDD" id="cd04301">
    <property type="entry name" value="NAT_SF"/>
    <property type="match status" value="1"/>
</dbReference>
<dbReference type="SUPFAM" id="SSF55729">
    <property type="entry name" value="Acyl-CoA N-acyltransferases (Nat)"/>
    <property type="match status" value="1"/>
</dbReference>
<dbReference type="PANTHER" id="PTHR39173:SF1">
    <property type="entry name" value="ACETYLTRANSFERASE"/>
    <property type="match status" value="1"/>
</dbReference>
<accession>A0A9X3UQA0</accession>
<gene>
    <name evidence="2" type="ORF">NM948_06465</name>
</gene>
<dbReference type="GO" id="GO:0016747">
    <property type="term" value="F:acyltransferase activity, transferring groups other than amino-acyl groups"/>
    <property type="evidence" value="ECO:0007669"/>
    <property type="project" value="InterPro"/>
</dbReference>